<evidence type="ECO:0000259" key="3">
    <source>
        <dbReference type="SMART" id="SM00460"/>
    </source>
</evidence>
<dbReference type="Proteomes" id="UP000823736">
    <property type="component" value="Unassembled WGS sequence"/>
</dbReference>
<dbReference type="SUPFAM" id="SSF54001">
    <property type="entry name" value="Cysteine proteinases"/>
    <property type="match status" value="1"/>
</dbReference>
<dbReference type="GO" id="GO:0006508">
    <property type="term" value="P:proteolysis"/>
    <property type="evidence" value="ECO:0007669"/>
    <property type="project" value="UniProtKB-KW"/>
</dbReference>
<dbReference type="InterPro" id="IPR052901">
    <property type="entry name" value="Bact_TGase-like"/>
</dbReference>
<dbReference type="GO" id="GO:0008233">
    <property type="term" value="F:peptidase activity"/>
    <property type="evidence" value="ECO:0007669"/>
    <property type="project" value="UniProtKB-KW"/>
</dbReference>
<feature type="compositionally biased region" description="Polar residues" evidence="1">
    <location>
        <begin position="581"/>
        <end position="591"/>
    </location>
</feature>
<feature type="transmembrane region" description="Helical" evidence="2">
    <location>
        <begin position="145"/>
        <end position="165"/>
    </location>
</feature>
<sequence>MSTRGAGPDAGSDAGREPGRLARLLAPDQAWSLREALARPAMLGFALLTASYLRVLVHVTDVVGGTGALVAEVVVVLLVGAALASRVDARTALLGTGAVLVGGLLGYYSAIPASQRALIDLGVVLRDLFALLSGLSVFRLIQAEIWALAVLPAPLFGSWLLALRGEFPLSAAVGGSALGLFVLTGDAGFLTTLTGVVGAALAVALGELAPRRALAARWDTVVLVLTLMVVLSTTVSLVPGGDARPMLAGTGQPTLEGNVVANGDSVGIVGAIRLSPEVRFTVQSEREGYWRVGAYDRYTGGSWVRTGEARAYDGSLDPPPGGSITVEQTITAETTLNSMPALWKPVGVSGNVERATQVTAENGLRAVASISPGESYSVTSRRPVYTRRDLREAGTDYPAPIRERYLGLPDSTPDRVGERTAAIADRANATTPYGTAVAVEQYLESTKSYSLNVERPRGNVADAFLFEMDAGYCTYYATTMAVMLRTQGIPARMATGYTPGERVGEDEWVVRGLNAHAWVEVYFPETGWVTFDPTPSAAREETSESRVSQAREAGESGVDTGRSGSGEWTPTPAPTPEPTEGQDSTNGSTETPDLADIAEGRRTAAPGDVGTFSPGGSENDGDPSLPTPEEVGYGLVILLGGVAAGRRIGLDTRLYRFVWLRYQPRTDPVADVERAYDRVETLLAAKNRPRRPNETVGAYLDAIRATDSRVRTVAALYERAHHGGDADEAAADEAVDAADALVAASTPLLGRLR</sequence>
<feature type="transmembrane region" description="Helical" evidence="2">
    <location>
        <begin position="117"/>
        <end position="138"/>
    </location>
</feature>
<dbReference type="EMBL" id="JAGGLC010000004">
    <property type="protein sequence ID" value="MBP1987572.1"/>
    <property type="molecule type" value="Genomic_DNA"/>
</dbReference>
<feature type="transmembrane region" description="Helical" evidence="2">
    <location>
        <begin position="218"/>
        <end position="238"/>
    </location>
</feature>
<keyword evidence="4" id="KW-0645">Protease</keyword>
<comment type="caution">
    <text evidence="4">The sequence shown here is derived from an EMBL/GenBank/DDBJ whole genome shotgun (WGS) entry which is preliminary data.</text>
</comment>
<evidence type="ECO:0000313" key="5">
    <source>
        <dbReference type="Proteomes" id="UP000823736"/>
    </source>
</evidence>
<dbReference type="PANTHER" id="PTHR42736:SF1">
    <property type="entry name" value="PROTEIN-GLUTAMINE GAMMA-GLUTAMYLTRANSFERASE"/>
    <property type="match status" value="1"/>
</dbReference>
<keyword evidence="4" id="KW-0378">Hydrolase</keyword>
<feature type="domain" description="Transglutaminase-like" evidence="3">
    <location>
        <begin position="465"/>
        <end position="535"/>
    </location>
</feature>
<dbReference type="Pfam" id="PF13559">
    <property type="entry name" value="DUF4129"/>
    <property type="match status" value="1"/>
</dbReference>
<feature type="transmembrane region" description="Helical" evidence="2">
    <location>
        <begin position="63"/>
        <end position="84"/>
    </location>
</feature>
<organism evidence="4 5">
    <name type="scientific">Halolamina salifodinae</name>
    <dbReference type="NCBI Taxonomy" id="1202767"/>
    <lineage>
        <taxon>Archaea</taxon>
        <taxon>Methanobacteriati</taxon>
        <taxon>Methanobacteriota</taxon>
        <taxon>Stenosarchaea group</taxon>
        <taxon>Halobacteria</taxon>
        <taxon>Halobacteriales</taxon>
        <taxon>Haloferacaceae</taxon>
    </lineage>
</organism>
<keyword evidence="2" id="KW-0472">Membrane</keyword>
<feature type="transmembrane region" description="Helical" evidence="2">
    <location>
        <begin position="91"/>
        <end position="111"/>
    </location>
</feature>
<evidence type="ECO:0000256" key="2">
    <source>
        <dbReference type="SAM" id="Phobius"/>
    </source>
</evidence>
<dbReference type="InterPro" id="IPR038765">
    <property type="entry name" value="Papain-like_cys_pep_sf"/>
</dbReference>
<dbReference type="PANTHER" id="PTHR42736">
    <property type="entry name" value="PROTEIN-GLUTAMINE GAMMA-GLUTAMYLTRANSFERASE"/>
    <property type="match status" value="1"/>
</dbReference>
<proteinExistence type="predicted"/>
<dbReference type="Pfam" id="PF11992">
    <property type="entry name" value="TgpA_N"/>
    <property type="match status" value="1"/>
</dbReference>
<dbReference type="Gene3D" id="3.10.620.30">
    <property type="match status" value="1"/>
</dbReference>
<evidence type="ECO:0000313" key="4">
    <source>
        <dbReference type="EMBL" id="MBP1987572.1"/>
    </source>
</evidence>
<feature type="transmembrane region" description="Helical" evidence="2">
    <location>
        <begin position="177"/>
        <end position="206"/>
    </location>
</feature>
<dbReference type="AlphaFoldDB" id="A0A8T4GZ55"/>
<dbReference type="InterPro" id="IPR021878">
    <property type="entry name" value="TgpA_N"/>
</dbReference>
<keyword evidence="2" id="KW-0812">Transmembrane</keyword>
<accession>A0A8T4GZ55</accession>
<name>A0A8T4GZ55_9EURY</name>
<dbReference type="InterPro" id="IPR025403">
    <property type="entry name" value="TgpA-like_C"/>
</dbReference>
<keyword evidence="5" id="KW-1185">Reference proteome</keyword>
<evidence type="ECO:0000256" key="1">
    <source>
        <dbReference type="SAM" id="MobiDB-lite"/>
    </source>
</evidence>
<keyword evidence="2" id="KW-1133">Transmembrane helix</keyword>
<dbReference type="InterPro" id="IPR002931">
    <property type="entry name" value="Transglutaminase-like"/>
</dbReference>
<protein>
    <submittedName>
        <fullName evidence="4">Transglutaminase-like putative cysteine protease</fullName>
    </submittedName>
</protein>
<gene>
    <name evidence="4" type="ORF">J2753_002073</name>
</gene>
<dbReference type="Pfam" id="PF01841">
    <property type="entry name" value="Transglut_core"/>
    <property type="match status" value="1"/>
</dbReference>
<reference evidence="4" key="1">
    <citation type="submission" date="2021-03" db="EMBL/GenBank/DDBJ databases">
        <title>Genomic Encyclopedia of Type Strains, Phase IV (KMG-IV): sequencing the most valuable type-strain genomes for metagenomic binning, comparative biology and taxonomic classification.</title>
        <authorList>
            <person name="Goeker M."/>
        </authorList>
    </citation>
    <scope>NUCLEOTIDE SEQUENCE</scope>
    <source>
        <strain evidence="4">DSM 26232</strain>
    </source>
</reference>
<dbReference type="OrthoDB" id="18481at2157"/>
<dbReference type="RefSeq" id="WP_209491904.1">
    <property type="nucleotide sequence ID" value="NZ_JAGGLC010000004.1"/>
</dbReference>
<feature type="region of interest" description="Disordered" evidence="1">
    <location>
        <begin position="533"/>
        <end position="626"/>
    </location>
</feature>
<dbReference type="SMART" id="SM00460">
    <property type="entry name" value="TGc"/>
    <property type="match status" value="1"/>
</dbReference>